<reference evidence="6" key="1">
    <citation type="journal article" date="2019" name="Int. J. Syst. Evol. Microbiol.">
        <title>The Global Catalogue of Microorganisms (GCM) 10K type strain sequencing project: providing services to taxonomists for standard genome sequencing and annotation.</title>
        <authorList>
            <consortium name="The Broad Institute Genomics Platform"/>
            <consortium name="The Broad Institute Genome Sequencing Center for Infectious Disease"/>
            <person name="Wu L."/>
            <person name="Ma J."/>
        </authorList>
    </citation>
    <scope>NUCLEOTIDE SEQUENCE [LARGE SCALE GENOMIC DNA]</scope>
    <source>
        <strain evidence="6">IBRC-M 10908</strain>
    </source>
</reference>
<dbReference type="SUPFAM" id="SSF53448">
    <property type="entry name" value="Nucleotide-diphospho-sugar transferases"/>
    <property type="match status" value="1"/>
</dbReference>
<evidence type="ECO:0000256" key="2">
    <source>
        <dbReference type="ARBA" id="ARBA00022676"/>
    </source>
</evidence>
<feature type="domain" description="Glycosyltransferase 2-like" evidence="4">
    <location>
        <begin position="5"/>
        <end position="169"/>
    </location>
</feature>
<dbReference type="Proteomes" id="UP001595823">
    <property type="component" value="Unassembled WGS sequence"/>
</dbReference>
<comment type="similarity">
    <text evidence="1">Belongs to the glycosyltransferase 2 family.</text>
</comment>
<dbReference type="Pfam" id="PF00535">
    <property type="entry name" value="Glycos_transf_2"/>
    <property type="match status" value="1"/>
</dbReference>
<dbReference type="InterPro" id="IPR029044">
    <property type="entry name" value="Nucleotide-diphossugar_trans"/>
</dbReference>
<dbReference type="PANTHER" id="PTHR43398">
    <property type="entry name" value="DOLICHOL-PHOSPHATE MANNOSYLTRANSFERASE SUBUNIT 1"/>
    <property type="match status" value="1"/>
</dbReference>
<dbReference type="Gene3D" id="3.90.550.10">
    <property type="entry name" value="Spore Coat Polysaccharide Biosynthesis Protein SpsA, Chain A"/>
    <property type="match status" value="1"/>
</dbReference>
<evidence type="ECO:0000313" key="5">
    <source>
        <dbReference type="EMBL" id="MFC4337513.1"/>
    </source>
</evidence>
<evidence type="ECO:0000313" key="6">
    <source>
        <dbReference type="Proteomes" id="UP001595823"/>
    </source>
</evidence>
<dbReference type="InterPro" id="IPR001173">
    <property type="entry name" value="Glyco_trans_2-like"/>
</dbReference>
<name>A0ABV8U340_9ACTN</name>
<proteinExistence type="inferred from homology"/>
<gene>
    <name evidence="5" type="ORF">ACFPET_20155</name>
</gene>
<keyword evidence="6" id="KW-1185">Reference proteome</keyword>
<dbReference type="PANTHER" id="PTHR43398:SF1">
    <property type="entry name" value="DOLICHOL-PHOSPHATE MANNOSYLTRANSFERASE SUBUNIT 1"/>
    <property type="match status" value="1"/>
</dbReference>
<organism evidence="5 6">
    <name type="scientific">Salininema proteolyticum</name>
    <dbReference type="NCBI Taxonomy" id="1607685"/>
    <lineage>
        <taxon>Bacteria</taxon>
        <taxon>Bacillati</taxon>
        <taxon>Actinomycetota</taxon>
        <taxon>Actinomycetes</taxon>
        <taxon>Glycomycetales</taxon>
        <taxon>Glycomycetaceae</taxon>
        <taxon>Salininema</taxon>
    </lineage>
</organism>
<keyword evidence="2" id="KW-0328">Glycosyltransferase</keyword>
<dbReference type="CDD" id="cd06442">
    <property type="entry name" value="DPM1_like"/>
    <property type="match status" value="1"/>
</dbReference>
<keyword evidence="3" id="KW-0808">Transferase</keyword>
<evidence type="ECO:0000256" key="1">
    <source>
        <dbReference type="ARBA" id="ARBA00006739"/>
    </source>
</evidence>
<dbReference type="InterPro" id="IPR039528">
    <property type="entry name" value="DPM1-like"/>
</dbReference>
<dbReference type="RefSeq" id="WP_380624575.1">
    <property type="nucleotide sequence ID" value="NZ_JBHSDK010000034.1"/>
</dbReference>
<comment type="caution">
    <text evidence="5">The sequence shown here is derived from an EMBL/GenBank/DDBJ whole genome shotgun (WGS) entry which is preliminary data.</text>
</comment>
<protein>
    <submittedName>
        <fullName evidence="5">Polyprenol monophosphomannose synthase</fullName>
    </submittedName>
</protein>
<evidence type="ECO:0000256" key="3">
    <source>
        <dbReference type="ARBA" id="ARBA00022679"/>
    </source>
</evidence>
<dbReference type="EMBL" id="JBHSDK010000034">
    <property type="protein sequence ID" value="MFC4337513.1"/>
    <property type="molecule type" value="Genomic_DNA"/>
</dbReference>
<accession>A0ABV8U340</accession>
<sequence length="253" mass="27315">MSRVVVIPTYNEADCLPEILRRTRAASPGTDILVVDDGSPDGTGDLADAAARADDAVRVLHRKEKTGLAGAYLDGFAWALDAGYDAVAQMDADGSHNPADLDRLFAALAGADLAIGSRYVPGGGVVNWPLHRLGLSRAASLYTRALLGVSTADVTAGFRAWRTEALRELSLGTVESVGYCFQIDLTWRALRNGMRVVELPIVFTERRVGRSKMTAPIALEAVRNVTRWGVDRRLGGLRRGKAARPAPQRHREV</sequence>
<evidence type="ECO:0000259" key="4">
    <source>
        <dbReference type="Pfam" id="PF00535"/>
    </source>
</evidence>